<comment type="caution">
    <text evidence="4">The sequence shown here is derived from an EMBL/GenBank/DDBJ whole genome shotgun (WGS) entry which is preliminary data.</text>
</comment>
<dbReference type="AlphaFoldDB" id="A0A2N3L3Z7"/>
<feature type="transmembrane region" description="Helical" evidence="1">
    <location>
        <begin position="55"/>
        <end position="79"/>
    </location>
</feature>
<dbReference type="GO" id="GO:0035556">
    <property type="term" value="P:intracellular signal transduction"/>
    <property type="evidence" value="ECO:0007669"/>
    <property type="project" value="InterPro"/>
</dbReference>
<dbReference type="InterPro" id="IPR001054">
    <property type="entry name" value="A/G_cyclase"/>
</dbReference>
<feature type="domain" description="HAMP" evidence="3">
    <location>
        <begin position="257"/>
        <end position="309"/>
    </location>
</feature>
<keyword evidence="1" id="KW-0812">Transmembrane</keyword>
<evidence type="ECO:0000313" key="4">
    <source>
        <dbReference type="EMBL" id="PKR57544.1"/>
    </source>
</evidence>
<evidence type="ECO:0000256" key="1">
    <source>
        <dbReference type="SAM" id="Phobius"/>
    </source>
</evidence>
<evidence type="ECO:0000259" key="2">
    <source>
        <dbReference type="PROSITE" id="PS50125"/>
    </source>
</evidence>
<dbReference type="InterPro" id="IPR003660">
    <property type="entry name" value="HAMP_dom"/>
</dbReference>
<dbReference type="GO" id="GO:0004016">
    <property type="term" value="F:adenylate cyclase activity"/>
    <property type="evidence" value="ECO:0007669"/>
    <property type="project" value="UniProtKB-ARBA"/>
</dbReference>
<proteinExistence type="predicted"/>
<feature type="domain" description="Guanylate cyclase" evidence="2">
    <location>
        <begin position="345"/>
        <end position="473"/>
    </location>
</feature>
<dbReference type="PROSITE" id="PS50885">
    <property type="entry name" value="HAMP"/>
    <property type="match status" value="1"/>
</dbReference>
<evidence type="ECO:0000313" key="5">
    <source>
        <dbReference type="Proteomes" id="UP000233332"/>
    </source>
</evidence>
<sequence length="525" mass="57601">MSNIAQSILRPTTASTDQSASAPFVARYVVAMIGMAIIDVCFSGAYVLISGNTSLIWRAALVNIAILVGLNAIGAWFLFRPISKMIVGLHTNSSQRLSPGLRRLRQLALASSIWAFCVGLIYSVAAFGLGIFNTYPELSAQVPTILKIYGSLWFSFAYAAHFAIYAFFAAAACSETIKHDIHKKWGFNFRPGRARIGHRLAVVILALTLISSMAILLDLTVFRDIRATQGLSVEQAVILDVIATETAAVLCLYFINRTLTSPISRLTEAVRDIGQGKIDTRIAVTSDDEAGKLAFEFNRMAEGLSEKDRMRRAFERYVSQDVVNLAMERERNDDPRASGELRYATVMFTDISGFTRMAEQLEPAEVISLLNEYFDLVNAPIRDHGGAVLNYVGDALHAAFNVVHDDPDHAANAVRAAIAMQNLGREHLFAGHQKIETRIGIHTGPVVAGPVGSRDRVDFTIQGDAANLASRLENMNKETGTEILISETTRALCHKLEDAGVDFRALGTFDIRGRQQTIDLFTIDI</sequence>
<dbReference type="Proteomes" id="UP000233332">
    <property type="component" value="Unassembled WGS sequence"/>
</dbReference>
<dbReference type="Pfam" id="PF00211">
    <property type="entry name" value="Guanylate_cyc"/>
    <property type="match status" value="1"/>
</dbReference>
<keyword evidence="1" id="KW-0472">Membrane</keyword>
<dbReference type="PROSITE" id="PS50125">
    <property type="entry name" value="GUANYLATE_CYCLASE_2"/>
    <property type="match status" value="1"/>
</dbReference>
<dbReference type="InterPro" id="IPR029787">
    <property type="entry name" value="Nucleotide_cyclase"/>
</dbReference>
<evidence type="ECO:0000259" key="3">
    <source>
        <dbReference type="PROSITE" id="PS50885"/>
    </source>
</evidence>
<dbReference type="PANTHER" id="PTHR43081:SF1">
    <property type="entry name" value="ADENYLATE CYCLASE, TERMINAL-DIFFERENTIATION SPECIFIC"/>
    <property type="match status" value="1"/>
</dbReference>
<dbReference type="GO" id="GO:0016020">
    <property type="term" value="C:membrane"/>
    <property type="evidence" value="ECO:0007669"/>
    <property type="project" value="InterPro"/>
</dbReference>
<dbReference type="SMART" id="SM00044">
    <property type="entry name" value="CYCc"/>
    <property type="match status" value="1"/>
</dbReference>
<protein>
    <recommendedName>
        <fullName evidence="6">Adenylate/guanylate cyclase domain-containing protein</fullName>
    </recommendedName>
</protein>
<dbReference type="InterPro" id="IPR050697">
    <property type="entry name" value="Adenylyl/Guanylyl_Cyclase_3/4"/>
</dbReference>
<dbReference type="SUPFAM" id="SSF158472">
    <property type="entry name" value="HAMP domain-like"/>
    <property type="match status" value="1"/>
</dbReference>
<organism evidence="4 5">
    <name type="scientific">Thalassospira lohafexi</name>
    <dbReference type="NCBI Taxonomy" id="744227"/>
    <lineage>
        <taxon>Bacteria</taxon>
        <taxon>Pseudomonadati</taxon>
        <taxon>Pseudomonadota</taxon>
        <taxon>Alphaproteobacteria</taxon>
        <taxon>Rhodospirillales</taxon>
        <taxon>Thalassospiraceae</taxon>
        <taxon>Thalassospira</taxon>
    </lineage>
</organism>
<feature type="transmembrane region" description="Helical" evidence="1">
    <location>
        <begin position="107"/>
        <end position="132"/>
    </location>
</feature>
<dbReference type="CDD" id="cd06225">
    <property type="entry name" value="HAMP"/>
    <property type="match status" value="1"/>
</dbReference>
<gene>
    <name evidence="4" type="ORF">COO92_16525</name>
</gene>
<dbReference type="Gene3D" id="3.30.70.1230">
    <property type="entry name" value="Nucleotide cyclase"/>
    <property type="match status" value="1"/>
</dbReference>
<feature type="transmembrane region" description="Helical" evidence="1">
    <location>
        <begin position="152"/>
        <end position="175"/>
    </location>
</feature>
<keyword evidence="1" id="KW-1133">Transmembrane helix</keyword>
<feature type="transmembrane region" description="Helical" evidence="1">
    <location>
        <begin position="196"/>
        <end position="217"/>
    </location>
</feature>
<dbReference type="Pfam" id="PF00672">
    <property type="entry name" value="HAMP"/>
    <property type="match status" value="1"/>
</dbReference>
<dbReference type="SMART" id="SM00304">
    <property type="entry name" value="HAMP"/>
    <property type="match status" value="1"/>
</dbReference>
<dbReference type="EMBL" id="NXGX01000006">
    <property type="protein sequence ID" value="PKR57544.1"/>
    <property type="molecule type" value="Genomic_DNA"/>
</dbReference>
<dbReference type="Gene3D" id="6.10.340.10">
    <property type="match status" value="1"/>
</dbReference>
<dbReference type="GO" id="GO:0009190">
    <property type="term" value="P:cyclic nucleotide biosynthetic process"/>
    <property type="evidence" value="ECO:0007669"/>
    <property type="project" value="InterPro"/>
</dbReference>
<dbReference type="SUPFAM" id="SSF55073">
    <property type="entry name" value="Nucleotide cyclase"/>
    <property type="match status" value="1"/>
</dbReference>
<evidence type="ECO:0008006" key="6">
    <source>
        <dbReference type="Google" id="ProtNLM"/>
    </source>
</evidence>
<keyword evidence="5" id="KW-1185">Reference proteome</keyword>
<dbReference type="PANTHER" id="PTHR43081">
    <property type="entry name" value="ADENYLATE CYCLASE, TERMINAL-DIFFERENTIATION SPECIFIC-RELATED"/>
    <property type="match status" value="1"/>
</dbReference>
<accession>A0A2N3L3Z7</accession>
<reference evidence="4 5" key="1">
    <citation type="submission" date="2017-09" db="EMBL/GenBank/DDBJ databases">
        <title>Biodiversity and function of Thalassospira species in the particle-attached aromatic-hydrocarbon-degrading consortia from the surface seawater of the China South Sea.</title>
        <authorList>
            <person name="Dong C."/>
            <person name="Lai Q."/>
            <person name="Shao Z."/>
        </authorList>
    </citation>
    <scope>NUCLEOTIDE SEQUENCE [LARGE SCALE GENOMIC DNA]</scope>
    <source>
        <strain evidence="4 5">139Z-12</strain>
    </source>
</reference>
<name>A0A2N3L3Z7_9PROT</name>
<dbReference type="CDD" id="cd07302">
    <property type="entry name" value="CHD"/>
    <property type="match status" value="1"/>
</dbReference>
<feature type="transmembrane region" description="Helical" evidence="1">
    <location>
        <begin position="28"/>
        <end position="49"/>
    </location>
</feature>